<evidence type="ECO:0000313" key="3">
    <source>
        <dbReference type="Proteomes" id="UP000290572"/>
    </source>
</evidence>
<dbReference type="EMBL" id="QBIY01005290">
    <property type="protein sequence ID" value="RXN37942.1"/>
    <property type="molecule type" value="Genomic_DNA"/>
</dbReference>
<protein>
    <submittedName>
        <fullName evidence="2">Uncharacterized protein</fullName>
    </submittedName>
</protein>
<accession>A0A498P049</accession>
<feature type="region of interest" description="Disordered" evidence="1">
    <location>
        <begin position="105"/>
        <end position="150"/>
    </location>
</feature>
<evidence type="ECO:0000256" key="1">
    <source>
        <dbReference type="SAM" id="MobiDB-lite"/>
    </source>
</evidence>
<reference evidence="2 3" key="1">
    <citation type="submission" date="2018-03" db="EMBL/GenBank/DDBJ databases">
        <title>Draft genome sequence of Rohu Carp (Labeo rohita).</title>
        <authorList>
            <person name="Das P."/>
            <person name="Kushwaha B."/>
            <person name="Joshi C.G."/>
            <person name="Kumar D."/>
            <person name="Nagpure N.S."/>
            <person name="Sahoo L."/>
            <person name="Das S.P."/>
            <person name="Bit A."/>
            <person name="Patnaik S."/>
            <person name="Meher P.K."/>
            <person name="Jayasankar P."/>
            <person name="Koringa P.G."/>
            <person name="Patel N.V."/>
            <person name="Hinsu A.T."/>
            <person name="Kumar R."/>
            <person name="Pandey M."/>
            <person name="Agarwal S."/>
            <person name="Srivastava S."/>
            <person name="Singh M."/>
            <person name="Iquebal M.A."/>
            <person name="Jaiswal S."/>
            <person name="Angadi U.B."/>
            <person name="Kumar N."/>
            <person name="Raza M."/>
            <person name="Shah T.M."/>
            <person name="Rai A."/>
            <person name="Jena J.K."/>
        </authorList>
    </citation>
    <scope>NUCLEOTIDE SEQUENCE [LARGE SCALE GENOMIC DNA]</scope>
    <source>
        <strain evidence="2">DASCIFA01</strain>
        <tissue evidence="2">Testis</tissue>
    </source>
</reference>
<gene>
    <name evidence="2" type="ORF">ROHU_001575</name>
</gene>
<name>A0A498P049_LABRO</name>
<dbReference type="AlphaFoldDB" id="A0A498P049"/>
<evidence type="ECO:0000313" key="2">
    <source>
        <dbReference type="EMBL" id="RXN37942.1"/>
    </source>
</evidence>
<sequence>MVFKSLAAPALREGNIDQLSQVTSKPDLDGDDNWLEIKWPTRKEPEKTVPAKVLLFGDSFKDLVMKKNLFLLGKDIWNESKGVRVKKKMLDTNEVEAKKARLVKQAKTKKAARPLAFTSNHHISSDEATNIASPLRPDHHTSSDDATNIGSPEMVKQAKTNKAARPLAFTSNHHISSDEATNIASPLRPDHHTSSDDATNIGSPEMANDSDEECGLTSTQRKAS</sequence>
<feature type="compositionally biased region" description="Polar residues" evidence="1">
    <location>
        <begin position="117"/>
        <end position="132"/>
    </location>
</feature>
<proteinExistence type="predicted"/>
<comment type="caution">
    <text evidence="2">The sequence shown here is derived from an EMBL/GenBank/DDBJ whole genome shotgun (WGS) entry which is preliminary data.</text>
</comment>
<feature type="region of interest" description="Disordered" evidence="1">
    <location>
        <begin position="172"/>
        <end position="224"/>
    </location>
</feature>
<dbReference type="Proteomes" id="UP000290572">
    <property type="component" value="Unassembled WGS sequence"/>
</dbReference>
<organism evidence="2 3">
    <name type="scientific">Labeo rohita</name>
    <name type="common">Indian major carp</name>
    <name type="synonym">Cyprinus rohita</name>
    <dbReference type="NCBI Taxonomy" id="84645"/>
    <lineage>
        <taxon>Eukaryota</taxon>
        <taxon>Metazoa</taxon>
        <taxon>Chordata</taxon>
        <taxon>Craniata</taxon>
        <taxon>Vertebrata</taxon>
        <taxon>Euteleostomi</taxon>
        <taxon>Actinopterygii</taxon>
        <taxon>Neopterygii</taxon>
        <taxon>Teleostei</taxon>
        <taxon>Ostariophysi</taxon>
        <taxon>Cypriniformes</taxon>
        <taxon>Cyprinidae</taxon>
        <taxon>Labeoninae</taxon>
        <taxon>Labeonini</taxon>
        <taxon>Labeo</taxon>
    </lineage>
</organism>
<feature type="compositionally biased region" description="Polar residues" evidence="1">
    <location>
        <begin position="172"/>
        <end position="184"/>
    </location>
</feature>
<keyword evidence="3" id="KW-1185">Reference proteome</keyword>